<sequence length="110" mass="11549">MVRYIGLQETLSSQGKPRRRDGSSLTNEGASSPPTSLASLVLVLCGVVRSLKPSTSLARSSAGAVWCGAGGWVVRYIGLQNTELSGNPGGEMEVLNKMKEPQALNQSSQS</sequence>
<gene>
    <name evidence="2" type="ORF">RRG08_041449</name>
</gene>
<evidence type="ECO:0000313" key="3">
    <source>
        <dbReference type="Proteomes" id="UP001283361"/>
    </source>
</evidence>
<evidence type="ECO:0000256" key="1">
    <source>
        <dbReference type="SAM" id="MobiDB-lite"/>
    </source>
</evidence>
<name>A0AAE1ALP3_9GAST</name>
<feature type="region of interest" description="Disordered" evidence="1">
    <location>
        <begin position="9"/>
        <end position="34"/>
    </location>
</feature>
<dbReference type="Proteomes" id="UP001283361">
    <property type="component" value="Unassembled WGS sequence"/>
</dbReference>
<feature type="compositionally biased region" description="Polar residues" evidence="1">
    <location>
        <begin position="23"/>
        <end position="34"/>
    </location>
</feature>
<reference evidence="2" key="1">
    <citation type="journal article" date="2023" name="G3 (Bethesda)">
        <title>A reference genome for the long-term kleptoplast-retaining sea slug Elysia crispata morphotype clarki.</title>
        <authorList>
            <person name="Eastman K.E."/>
            <person name="Pendleton A.L."/>
            <person name="Shaikh M.A."/>
            <person name="Suttiyut T."/>
            <person name="Ogas R."/>
            <person name="Tomko P."/>
            <person name="Gavelis G."/>
            <person name="Widhalm J.R."/>
            <person name="Wisecaver J.H."/>
        </authorList>
    </citation>
    <scope>NUCLEOTIDE SEQUENCE</scope>
    <source>
        <strain evidence="2">ECLA1</strain>
    </source>
</reference>
<proteinExistence type="predicted"/>
<organism evidence="2 3">
    <name type="scientific">Elysia crispata</name>
    <name type="common">lettuce slug</name>
    <dbReference type="NCBI Taxonomy" id="231223"/>
    <lineage>
        <taxon>Eukaryota</taxon>
        <taxon>Metazoa</taxon>
        <taxon>Spiralia</taxon>
        <taxon>Lophotrochozoa</taxon>
        <taxon>Mollusca</taxon>
        <taxon>Gastropoda</taxon>
        <taxon>Heterobranchia</taxon>
        <taxon>Euthyneura</taxon>
        <taxon>Panpulmonata</taxon>
        <taxon>Sacoglossa</taxon>
        <taxon>Placobranchoidea</taxon>
        <taxon>Plakobranchidae</taxon>
        <taxon>Elysia</taxon>
    </lineage>
</organism>
<evidence type="ECO:0000313" key="2">
    <source>
        <dbReference type="EMBL" id="KAK3789012.1"/>
    </source>
</evidence>
<comment type="caution">
    <text evidence="2">The sequence shown here is derived from an EMBL/GenBank/DDBJ whole genome shotgun (WGS) entry which is preliminary data.</text>
</comment>
<accession>A0AAE1ALP3</accession>
<protein>
    <submittedName>
        <fullName evidence="2">Uncharacterized protein</fullName>
    </submittedName>
</protein>
<dbReference type="AlphaFoldDB" id="A0AAE1ALP3"/>
<dbReference type="EMBL" id="JAWDGP010001702">
    <property type="protein sequence ID" value="KAK3789012.1"/>
    <property type="molecule type" value="Genomic_DNA"/>
</dbReference>
<keyword evidence="3" id="KW-1185">Reference proteome</keyword>